<evidence type="ECO:0000256" key="2">
    <source>
        <dbReference type="ARBA" id="ARBA00004777"/>
    </source>
</evidence>
<comment type="similarity">
    <text evidence="3">Belongs to the methylenetetrahydrofolate reductase family.</text>
</comment>
<name>A0A507DN00_9FUNG</name>
<dbReference type="STRING" id="246404.A0A507DN00"/>
<dbReference type="InterPro" id="IPR053806">
    <property type="entry name" value="MTHFR_C"/>
</dbReference>
<dbReference type="NCBIfam" id="TIGR00677">
    <property type="entry name" value="fadh2_euk"/>
    <property type="match status" value="1"/>
</dbReference>
<dbReference type="GO" id="GO:0035999">
    <property type="term" value="P:tetrahydrofolate interconversion"/>
    <property type="evidence" value="ECO:0007669"/>
    <property type="project" value="UniProtKB-UniPathway"/>
</dbReference>
<evidence type="ECO:0000256" key="3">
    <source>
        <dbReference type="ARBA" id="ARBA00006743"/>
    </source>
</evidence>
<proteinExistence type="inferred from homology"/>
<dbReference type="InterPro" id="IPR004621">
    <property type="entry name" value="Fadh2_euk"/>
</dbReference>
<keyword evidence="4" id="KW-0285">Flavoprotein</keyword>
<dbReference type="GO" id="GO:0004489">
    <property type="term" value="F:methylenetetrahydrofolate reductase [NAD(P)H] activity"/>
    <property type="evidence" value="ECO:0007669"/>
    <property type="project" value="InterPro"/>
</dbReference>
<comment type="pathway">
    <text evidence="2 8">One-carbon metabolism; tetrahydrofolate interconversion.</text>
</comment>
<protein>
    <submittedName>
        <fullName evidence="10">Methylenetetrahydrofolate reductase [NAD(P)H]</fullName>
    </submittedName>
</protein>
<evidence type="ECO:0000259" key="9">
    <source>
        <dbReference type="Pfam" id="PF21895"/>
    </source>
</evidence>
<dbReference type="UniPathway" id="UPA00193"/>
<evidence type="ECO:0000256" key="6">
    <source>
        <dbReference type="ARBA" id="ARBA00022857"/>
    </source>
</evidence>
<keyword evidence="7" id="KW-0560">Oxidoreductase</keyword>
<gene>
    <name evidence="10" type="ORF">CcCBS67573_g09910</name>
</gene>
<organism evidence="10 11">
    <name type="scientific">Chytriomyces confervae</name>
    <dbReference type="NCBI Taxonomy" id="246404"/>
    <lineage>
        <taxon>Eukaryota</taxon>
        <taxon>Fungi</taxon>
        <taxon>Fungi incertae sedis</taxon>
        <taxon>Chytridiomycota</taxon>
        <taxon>Chytridiomycota incertae sedis</taxon>
        <taxon>Chytridiomycetes</taxon>
        <taxon>Chytridiales</taxon>
        <taxon>Chytriomycetaceae</taxon>
        <taxon>Chytriomyces</taxon>
    </lineage>
</organism>
<dbReference type="FunFam" id="3.20.20.220:FF:000002">
    <property type="entry name" value="Methylenetetrahydrofolate reductase"/>
    <property type="match status" value="1"/>
</dbReference>
<dbReference type="SUPFAM" id="SSF51730">
    <property type="entry name" value="FAD-linked oxidoreductase"/>
    <property type="match status" value="1"/>
</dbReference>
<evidence type="ECO:0000256" key="4">
    <source>
        <dbReference type="ARBA" id="ARBA00022630"/>
    </source>
</evidence>
<evidence type="ECO:0000313" key="11">
    <source>
        <dbReference type="Proteomes" id="UP000320333"/>
    </source>
</evidence>
<dbReference type="CDD" id="cd00537">
    <property type="entry name" value="MTHFR"/>
    <property type="match status" value="1"/>
</dbReference>
<keyword evidence="5" id="KW-0274">FAD</keyword>
<dbReference type="PANTHER" id="PTHR45754:SF3">
    <property type="entry name" value="METHYLENETETRAHYDROFOLATE REDUCTASE (NADPH)"/>
    <property type="match status" value="1"/>
</dbReference>
<feature type="domain" description="MTHFR SAM-binding regulatory" evidence="9">
    <location>
        <begin position="260"/>
        <end position="537"/>
    </location>
</feature>
<dbReference type="Pfam" id="PF21895">
    <property type="entry name" value="MTHFR_C"/>
    <property type="match status" value="1"/>
</dbReference>
<dbReference type="PANTHER" id="PTHR45754">
    <property type="entry name" value="METHYLENETETRAHYDROFOLATE REDUCTASE"/>
    <property type="match status" value="1"/>
</dbReference>
<dbReference type="InterPro" id="IPR029041">
    <property type="entry name" value="FAD-linked_oxidoreductase-like"/>
</dbReference>
<evidence type="ECO:0000256" key="5">
    <source>
        <dbReference type="ARBA" id="ARBA00022827"/>
    </source>
</evidence>
<comment type="caution">
    <text evidence="10">The sequence shown here is derived from an EMBL/GenBank/DDBJ whole genome shotgun (WGS) entry which is preliminary data.</text>
</comment>
<dbReference type="EMBL" id="QEAP01001057">
    <property type="protein sequence ID" value="TPX52258.1"/>
    <property type="molecule type" value="Genomic_DNA"/>
</dbReference>
<evidence type="ECO:0000256" key="1">
    <source>
        <dbReference type="ARBA" id="ARBA00001974"/>
    </source>
</evidence>
<dbReference type="Pfam" id="PF02219">
    <property type="entry name" value="MTHFR"/>
    <property type="match status" value="1"/>
</dbReference>
<sequence>MYTLGPEFVDVTWGAGGAQSELTLQICTTAQSVAGLETCMHLTCTNMPREKIDWALKNAKQAGIQNILALRGDPPHGHSDWKAIDTGFAYAIDLVKYIREQYGDYFCIGVAGYPEGHIENSDRQSDFDHFVEKCKLADYVVTQLFYDCDLYLEWVKRVRAAGVQIPILPGIMPIQMYGGFKRMTTLSKTSVPKEVDAALEPIKDDDKAVKEYGVKLAIEMCNKLRAAGQKGFHFYCMNLEKSVRLILEGLEFVAPVEVAKPLPWNPSLAQNRKNETVRPIFWRNRTRSYVLRTEAWDDFPNGRWGDSRSPAYGDFDGYGVSLKFTPEEATKIWGTPSKIGDIHELFSQFCKGNLAGLPWCDKMAPESEGIQNPLSDVNLKGFLTINSQPAVDGAPSNDARYGWGPKNGFVYQKAYIEFFVSPAALDKLIKKLSVDPFITYYAVNKEGDMKTNVQSDTPNAVTWGVFPGQEIVQPTVVDGTSFMAWKDEAFELWMQWARVYPASSPSTKLIQGISDSWFLMNVVHNNYRDAGAIWEIFD</sequence>
<comment type="cofactor">
    <cofactor evidence="1">
        <name>FAD</name>
        <dbReference type="ChEBI" id="CHEBI:57692"/>
    </cofactor>
</comment>
<dbReference type="GO" id="GO:0071949">
    <property type="term" value="F:FAD binding"/>
    <property type="evidence" value="ECO:0007669"/>
    <property type="project" value="TreeGrafter"/>
</dbReference>
<dbReference type="GO" id="GO:0009086">
    <property type="term" value="P:methionine biosynthetic process"/>
    <property type="evidence" value="ECO:0007669"/>
    <property type="project" value="TreeGrafter"/>
</dbReference>
<dbReference type="Proteomes" id="UP000320333">
    <property type="component" value="Unassembled WGS sequence"/>
</dbReference>
<dbReference type="GO" id="GO:0005829">
    <property type="term" value="C:cytosol"/>
    <property type="evidence" value="ECO:0007669"/>
    <property type="project" value="TreeGrafter"/>
</dbReference>
<evidence type="ECO:0000256" key="7">
    <source>
        <dbReference type="ARBA" id="ARBA00023002"/>
    </source>
</evidence>
<keyword evidence="11" id="KW-1185">Reference proteome</keyword>
<dbReference type="AlphaFoldDB" id="A0A507DN00"/>
<dbReference type="Gene3D" id="3.20.20.220">
    <property type="match status" value="1"/>
</dbReference>
<reference evidence="10 11" key="1">
    <citation type="journal article" date="2019" name="Sci. Rep.">
        <title>Comparative genomics of chytrid fungi reveal insights into the obligate biotrophic and pathogenic lifestyle of Synchytrium endobioticum.</title>
        <authorList>
            <person name="van de Vossenberg B.T.L.H."/>
            <person name="Warris S."/>
            <person name="Nguyen H.D.T."/>
            <person name="van Gent-Pelzer M.P.E."/>
            <person name="Joly D.L."/>
            <person name="van de Geest H.C."/>
            <person name="Bonants P.J.M."/>
            <person name="Smith D.S."/>
            <person name="Levesque C.A."/>
            <person name="van der Lee T.A.J."/>
        </authorList>
    </citation>
    <scope>NUCLEOTIDE SEQUENCE [LARGE SCALE GENOMIC DNA]</scope>
    <source>
        <strain evidence="10 11">CBS 675.73</strain>
    </source>
</reference>
<dbReference type="OrthoDB" id="16284at2759"/>
<dbReference type="InterPro" id="IPR003171">
    <property type="entry name" value="Mehydrof_redctse-like"/>
</dbReference>
<evidence type="ECO:0000313" key="10">
    <source>
        <dbReference type="EMBL" id="TPX52258.1"/>
    </source>
</evidence>
<keyword evidence="6" id="KW-0521">NADP</keyword>
<evidence type="ECO:0000256" key="8">
    <source>
        <dbReference type="RuleBase" id="RU004254"/>
    </source>
</evidence>
<accession>A0A507DN00</accession>